<reference evidence="1" key="1">
    <citation type="submission" date="2022-08" db="EMBL/GenBank/DDBJ databases">
        <title>Genome Sequence of Pycnoporus sanguineus.</title>
        <authorList>
            <person name="Buettner E."/>
        </authorList>
    </citation>
    <scope>NUCLEOTIDE SEQUENCE</scope>
    <source>
        <strain evidence="1">CG-C14</strain>
    </source>
</reference>
<keyword evidence="2" id="KW-1185">Reference proteome</keyword>
<organism evidence="1 2">
    <name type="scientific">Trametes sanguinea</name>
    <dbReference type="NCBI Taxonomy" id="158606"/>
    <lineage>
        <taxon>Eukaryota</taxon>
        <taxon>Fungi</taxon>
        <taxon>Dikarya</taxon>
        <taxon>Basidiomycota</taxon>
        <taxon>Agaricomycotina</taxon>
        <taxon>Agaricomycetes</taxon>
        <taxon>Polyporales</taxon>
        <taxon>Polyporaceae</taxon>
        <taxon>Trametes</taxon>
    </lineage>
</organism>
<evidence type="ECO:0000313" key="1">
    <source>
        <dbReference type="EMBL" id="KAJ2969365.1"/>
    </source>
</evidence>
<dbReference type="EMBL" id="JANSHE010005778">
    <property type="protein sequence ID" value="KAJ2969365.1"/>
    <property type="molecule type" value="Genomic_DNA"/>
</dbReference>
<gene>
    <name evidence="1" type="ORF">NUW54_g12982</name>
</gene>
<proteinExistence type="predicted"/>
<accession>A0ACC1MQS7</accession>
<comment type="caution">
    <text evidence="1">The sequence shown here is derived from an EMBL/GenBank/DDBJ whole genome shotgun (WGS) entry which is preliminary data.</text>
</comment>
<protein>
    <submittedName>
        <fullName evidence="1">Uncharacterized protein</fullName>
    </submittedName>
</protein>
<name>A0ACC1MQS7_9APHY</name>
<dbReference type="Proteomes" id="UP001144978">
    <property type="component" value="Unassembled WGS sequence"/>
</dbReference>
<sequence length="277" mass="31951">MTNSFPGLTRVKKRSHAEAFQRESSSSPEPSPPPPVRSQPPPSDRTSSKSRNSKKKKKKGPAKPKPSLEERSSSSEPSDEEHVAAVSEMPEHNPRVVHAYKALDPRAKLITRLGSSFEHLYQAARMLPRYIGAFVNYETVLSKGLARYGTYTDDDRDYAKFIFNEYWEVRTYFRIIIKHFPGLKDHMEYLREDADLVGQLAEFMRCIARKTRSDDAGRIRRYIYEIAGWDDQDLKIKSGRGFKNVTTGRLLCPVTLLEEFDRDPQAFCRDVRDMRDE</sequence>
<evidence type="ECO:0000313" key="2">
    <source>
        <dbReference type="Proteomes" id="UP001144978"/>
    </source>
</evidence>